<protein>
    <submittedName>
        <fullName evidence="1">Uncharacterized protein</fullName>
    </submittedName>
</protein>
<evidence type="ECO:0000313" key="1">
    <source>
        <dbReference type="EMBL" id="SMC57423.1"/>
    </source>
</evidence>
<dbReference type="STRING" id="937218.SAMN06297251_10451"/>
<dbReference type="EMBL" id="FWXR01000004">
    <property type="protein sequence ID" value="SMC57423.1"/>
    <property type="molecule type" value="Genomic_DNA"/>
</dbReference>
<dbReference type="AlphaFoldDB" id="A0A1W2AA19"/>
<accession>A0A1W2AA19</accession>
<evidence type="ECO:0000313" key="2">
    <source>
        <dbReference type="Proteomes" id="UP000192656"/>
    </source>
</evidence>
<organism evidence="1 2">
    <name type="scientific">Fulvimarina manganoxydans</name>
    <dbReference type="NCBI Taxonomy" id="937218"/>
    <lineage>
        <taxon>Bacteria</taxon>
        <taxon>Pseudomonadati</taxon>
        <taxon>Pseudomonadota</taxon>
        <taxon>Alphaproteobacteria</taxon>
        <taxon>Hyphomicrobiales</taxon>
        <taxon>Aurantimonadaceae</taxon>
        <taxon>Fulvimarina</taxon>
    </lineage>
</organism>
<keyword evidence="2" id="KW-1185">Reference proteome</keyword>
<sequence>MIVVIKKTFPHLVFATNSDAQLEDVREMYPAEEFDFRSCSGPAVAGETLPEGTTLIEIRPEPA</sequence>
<proteinExistence type="predicted"/>
<dbReference type="Proteomes" id="UP000192656">
    <property type="component" value="Unassembled WGS sequence"/>
</dbReference>
<reference evidence="1 2" key="1">
    <citation type="submission" date="2017-04" db="EMBL/GenBank/DDBJ databases">
        <authorList>
            <person name="Afonso C.L."/>
            <person name="Miller P.J."/>
            <person name="Scott M.A."/>
            <person name="Spackman E."/>
            <person name="Goraichik I."/>
            <person name="Dimitrov K.M."/>
            <person name="Suarez D.L."/>
            <person name="Swayne D.E."/>
        </authorList>
    </citation>
    <scope>NUCLEOTIDE SEQUENCE [LARGE SCALE GENOMIC DNA]</scope>
    <source>
        <strain evidence="1 2">CGMCC 1.10972</strain>
    </source>
</reference>
<gene>
    <name evidence="1" type="ORF">SAMN06297251_10451</name>
</gene>
<dbReference type="RefSeq" id="WP_084409192.1">
    <property type="nucleotide sequence ID" value="NZ_FWXR01000004.1"/>
</dbReference>
<name>A0A1W2AA19_9HYPH</name>